<organism evidence="1 2">
    <name type="scientific">Aldrovandia affinis</name>
    <dbReference type="NCBI Taxonomy" id="143900"/>
    <lineage>
        <taxon>Eukaryota</taxon>
        <taxon>Metazoa</taxon>
        <taxon>Chordata</taxon>
        <taxon>Craniata</taxon>
        <taxon>Vertebrata</taxon>
        <taxon>Euteleostomi</taxon>
        <taxon>Actinopterygii</taxon>
        <taxon>Neopterygii</taxon>
        <taxon>Teleostei</taxon>
        <taxon>Notacanthiformes</taxon>
        <taxon>Halosauridae</taxon>
        <taxon>Aldrovandia</taxon>
    </lineage>
</organism>
<evidence type="ECO:0000313" key="2">
    <source>
        <dbReference type="Proteomes" id="UP001221898"/>
    </source>
</evidence>
<proteinExistence type="predicted"/>
<reference evidence="1" key="1">
    <citation type="journal article" date="2023" name="Science">
        <title>Genome structures resolve the early diversification of teleost fishes.</title>
        <authorList>
            <person name="Parey E."/>
            <person name="Louis A."/>
            <person name="Montfort J."/>
            <person name="Bouchez O."/>
            <person name="Roques C."/>
            <person name="Iampietro C."/>
            <person name="Lluch J."/>
            <person name="Castinel A."/>
            <person name="Donnadieu C."/>
            <person name="Desvignes T."/>
            <person name="Floi Bucao C."/>
            <person name="Jouanno E."/>
            <person name="Wen M."/>
            <person name="Mejri S."/>
            <person name="Dirks R."/>
            <person name="Jansen H."/>
            <person name="Henkel C."/>
            <person name="Chen W.J."/>
            <person name="Zahm M."/>
            <person name="Cabau C."/>
            <person name="Klopp C."/>
            <person name="Thompson A.W."/>
            <person name="Robinson-Rechavi M."/>
            <person name="Braasch I."/>
            <person name="Lecointre G."/>
            <person name="Bobe J."/>
            <person name="Postlethwait J.H."/>
            <person name="Berthelot C."/>
            <person name="Roest Crollius H."/>
            <person name="Guiguen Y."/>
        </authorList>
    </citation>
    <scope>NUCLEOTIDE SEQUENCE</scope>
    <source>
        <strain evidence="1">NC1722</strain>
    </source>
</reference>
<dbReference type="Proteomes" id="UP001221898">
    <property type="component" value="Unassembled WGS sequence"/>
</dbReference>
<accession>A0AAD7SYC5</accession>
<sequence length="72" mass="8444">MQEPKQELEQTESLFKTEMHIRIAEQNLEVEREESEILQKNLIDVSVQLEEIKSPLFMTSVKKGVFNVLVKI</sequence>
<gene>
    <name evidence="1" type="ORF">AAFF_G00179680</name>
</gene>
<protein>
    <submittedName>
        <fullName evidence="1">Uncharacterized protein</fullName>
    </submittedName>
</protein>
<dbReference type="AlphaFoldDB" id="A0AAD7SYC5"/>
<evidence type="ECO:0000313" key="1">
    <source>
        <dbReference type="EMBL" id="KAJ8410933.1"/>
    </source>
</evidence>
<comment type="caution">
    <text evidence="1">The sequence shown here is derived from an EMBL/GenBank/DDBJ whole genome shotgun (WGS) entry which is preliminary data.</text>
</comment>
<name>A0AAD7SYC5_9TELE</name>
<keyword evidence="2" id="KW-1185">Reference proteome</keyword>
<dbReference type="EMBL" id="JAINUG010000024">
    <property type="protein sequence ID" value="KAJ8410933.1"/>
    <property type="molecule type" value="Genomic_DNA"/>
</dbReference>